<name>R7QSV1_CHOCR</name>
<keyword evidence="2" id="KW-1185">Reference proteome</keyword>
<sequence>MGRNRGIVLILQTRKVNLSLKSLQSALKRLRPKGGQLSMLRVVHRYFYP</sequence>
<dbReference type="RefSeq" id="XP_005710880.1">
    <property type="nucleotide sequence ID" value="XM_005710823.1"/>
</dbReference>
<proteinExistence type="predicted"/>
<dbReference type="AlphaFoldDB" id="R7QSV1"/>
<accession>R7QSV1</accession>
<gene>
    <name evidence="1" type="ORF">CHC_T00007353001</name>
</gene>
<dbReference type="KEGG" id="ccp:CHC_T00007353001"/>
<evidence type="ECO:0000313" key="2">
    <source>
        <dbReference type="Proteomes" id="UP000012073"/>
    </source>
</evidence>
<protein>
    <submittedName>
        <fullName evidence="1">Uncharacterized protein</fullName>
    </submittedName>
</protein>
<dbReference type="EMBL" id="HG002209">
    <property type="protein sequence ID" value="CDF40586.1"/>
    <property type="molecule type" value="Genomic_DNA"/>
</dbReference>
<dbReference type="Gramene" id="CDF40586">
    <property type="protein sequence ID" value="CDF40586"/>
    <property type="gene ID" value="CHC_T00007353001"/>
</dbReference>
<dbReference type="GeneID" id="17318604"/>
<evidence type="ECO:0000313" key="1">
    <source>
        <dbReference type="EMBL" id="CDF40586.1"/>
    </source>
</evidence>
<dbReference type="Proteomes" id="UP000012073">
    <property type="component" value="Unassembled WGS sequence"/>
</dbReference>
<reference evidence="2" key="1">
    <citation type="journal article" date="2013" name="Proc. Natl. Acad. Sci. U.S.A.">
        <title>Genome structure and metabolic features in the red seaweed Chondrus crispus shed light on evolution of the Archaeplastida.</title>
        <authorList>
            <person name="Collen J."/>
            <person name="Porcel B."/>
            <person name="Carre W."/>
            <person name="Ball S.G."/>
            <person name="Chaparro C."/>
            <person name="Tonon T."/>
            <person name="Barbeyron T."/>
            <person name="Michel G."/>
            <person name="Noel B."/>
            <person name="Valentin K."/>
            <person name="Elias M."/>
            <person name="Artiguenave F."/>
            <person name="Arun A."/>
            <person name="Aury J.M."/>
            <person name="Barbosa-Neto J.F."/>
            <person name="Bothwell J.H."/>
            <person name="Bouget F.Y."/>
            <person name="Brillet L."/>
            <person name="Cabello-Hurtado F."/>
            <person name="Capella-Gutierrez S."/>
            <person name="Charrier B."/>
            <person name="Cladiere L."/>
            <person name="Cock J.M."/>
            <person name="Coelho S.M."/>
            <person name="Colleoni C."/>
            <person name="Czjzek M."/>
            <person name="Da Silva C."/>
            <person name="Delage L."/>
            <person name="Denoeud F."/>
            <person name="Deschamps P."/>
            <person name="Dittami S.M."/>
            <person name="Gabaldon T."/>
            <person name="Gachon C.M."/>
            <person name="Groisillier A."/>
            <person name="Herve C."/>
            <person name="Jabbari K."/>
            <person name="Katinka M."/>
            <person name="Kloareg B."/>
            <person name="Kowalczyk N."/>
            <person name="Labadie K."/>
            <person name="Leblanc C."/>
            <person name="Lopez P.J."/>
            <person name="McLachlan D.H."/>
            <person name="Meslet-Cladiere L."/>
            <person name="Moustafa A."/>
            <person name="Nehr Z."/>
            <person name="Nyvall Collen P."/>
            <person name="Panaud O."/>
            <person name="Partensky F."/>
            <person name="Poulain J."/>
            <person name="Rensing S.A."/>
            <person name="Rousvoal S."/>
            <person name="Samson G."/>
            <person name="Symeonidi A."/>
            <person name="Weissenbach J."/>
            <person name="Zambounis A."/>
            <person name="Wincker P."/>
            <person name="Boyen C."/>
        </authorList>
    </citation>
    <scope>NUCLEOTIDE SEQUENCE [LARGE SCALE GENOMIC DNA]</scope>
    <source>
        <strain evidence="2">cv. Stackhouse</strain>
    </source>
</reference>
<organism evidence="1 2">
    <name type="scientific">Chondrus crispus</name>
    <name type="common">Carrageen Irish moss</name>
    <name type="synonym">Polymorpha crispa</name>
    <dbReference type="NCBI Taxonomy" id="2769"/>
    <lineage>
        <taxon>Eukaryota</taxon>
        <taxon>Rhodophyta</taxon>
        <taxon>Florideophyceae</taxon>
        <taxon>Rhodymeniophycidae</taxon>
        <taxon>Gigartinales</taxon>
        <taxon>Gigartinaceae</taxon>
        <taxon>Chondrus</taxon>
    </lineage>
</organism>